<accession>A0ABN6ZDE4</accession>
<feature type="domain" description="DUF4842" evidence="2">
    <location>
        <begin position="198"/>
        <end position="405"/>
    </location>
</feature>
<dbReference type="Pfam" id="PF16129">
    <property type="entry name" value="DUF4841"/>
    <property type="match status" value="1"/>
</dbReference>
<dbReference type="RefSeq" id="WP_353331862.1">
    <property type="nucleotide sequence ID" value="NZ_AP028055.1"/>
</dbReference>
<dbReference type="NCBIfam" id="TIGR04456">
    <property type="entry name" value="LruC_dom"/>
    <property type="match status" value="1"/>
</dbReference>
<feature type="domain" description="DUF4841" evidence="1">
    <location>
        <begin position="63"/>
        <end position="123"/>
    </location>
</feature>
<protein>
    <submittedName>
        <fullName evidence="3">LruC domain-containing protein</fullName>
    </submittedName>
</protein>
<evidence type="ECO:0000259" key="2">
    <source>
        <dbReference type="Pfam" id="PF16130"/>
    </source>
</evidence>
<dbReference type="InterPro" id="IPR031025">
    <property type="entry name" value="LruC_dom"/>
</dbReference>
<dbReference type="Proteomes" id="UP001496674">
    <property type="component" value="Chromosome"/>
</dbReference>
<gene>
    <name evidence="3" type="ORF">BSYN_27460</name>
</gene>
<dbReference type="InterPro" id="IPR032294">
    <property type="entry name" value="DUF4841"/>
</dbReference>
<evidence type="ECO:0000259" key="1">
    <source>
        <dbReference type="Pfam" id="PF16129"/>
    </source>
</evidence>
<evidence type="ECO:0000313" key="4">
    <source>
        <dbReference type="Proteomes" id="UP001496674"/>
    </source>
</evidence>
<dbReference type="EMBL" id="AP028055">
    <property type="protein sequence ID" value="BEH00482.1"/>
    <property type="molecule type" value="Genomic_DNA"/>
</dbReference>
<dbReference type="PROSITE" id="PS51257">
    <property type="entry name" value="PROKAR_LIPOPROTEIN"/>
    <property type="match status" value="1"/>
</dbReference>
<sequence>MKKVRKMIYLLFGTVFLVTSCSQDKNLYDPESTEKVTDLQIPDGFSWATTQNIECSITSPMPTTTSIFLDESCTEKGLIATIPVSQNSTTITLEVPTSSTAIYVQYPTASGKQVKKVDLNSVATKSTVDSKKAVISLPENATTDNNLIFSQTYTPAKNTYGTLMFEDLFPELGDYDLNDFVAYYNTYSYCGNIVGALKGLELNIQIRALGGSLPYQLCVQLGYIPTKYVQDYMTVRCNIDGVTMKLLPQNGDEKAILVITGLDKLKGSGENYYNTVPGTTLSKESELPTITCTIDNSNAYNADEYNAFKNTCDNPSTAFNFFLRNPNNNREIHLRGYEPTKLYTNYANEDPRHKGISYYSNSNLVWGIKVPAAIKHASERTDFTKAYKKFKNWVTTDGKNSKDWYNDPDPNSVITLKE</sequence>
<evidence type="ECO:0000313" key="3">
    <source>
        <dbReference type="EMBL" id="BEH00482.1"/>
    </source>
</evidence>
<proteinExistence type="predicted"/>
<reference evidence="3 4" key="1">
    <citation type="submission" date="2023-04" db="EMBL/GenBank/DDBJ databases">
        <title>Draft genome sequence of acteroides sedimenti strain YN3PY1.</title>
        <authorList>
            <person name="Yoshida N."/>
        </authorList>
    </citation>
    <scope>NUCLEOTIDE SEQUENCE [LARGE SCALE GENOMIC DNA]</scope>
    <source>
        <strain evidence="3 4">YN3PY1</strain>
    </source>
</reference>
<keyword evidence="4" id="KW-1185">Reference proteome</keyword>
<dbReference type="InterPro" id="IPR032295">
    <property type="entry name" value="DUF4842"/>
</dbReference>
<name>A0ABN6ZDE4_9BACE</name>
<organism evidence="3 4">
    <name type="scientific">Bacteroides sedimenti</name>
    <dbReference type="NCBI Taxonomy" id="2136147"/>
    <lineage>
        <taxon>Bacteria</taxon>
        <taxon>Pseudomonadati</taxon>
        <taxon>Bacteroidota</taxon>
        <taxon>Bacteroidia</taxon>
        <taxon>Bacteroidales</taxon>
        <taxon>Bacteroidaceae</taxon>
        <taxon>Bacteroides</taxon>
    </lineage>
</organism>
<dbReference type="Pfam" id="PF16130">
    <property type="entry name" value="DUF4842"/>
    <property type="match status" value="1"/>
</dbReference>